<dbReference type="InterPro" id="IPR013783">
    <property type="entry name" value="Ig-like_fold"/>
</dbReference>
<dbReference type="Pfam" id="PF03859">
    <property type="entry name" value="CG-1"/>
    <property type="match status" value="1"/>
</dbReference>
<keyword evidence="7" id="KW-0805">Transcription regulation</keyword>
<evidence type="ECO:0000256" key="4">
    <source>
        <dbReference type="ARBA" id="ARBA00022737"/>
    </source>
</evidence>
<dbReference type="InterPro" id="IPR002110">
    <property type="entry name" value="Ankyrin_rpt"/>
</dbReference>
<dbReference type="InterPro" id="IPR005559">
    <property type="entry name" value="CG-1_dom"/>
</dbReference>
<evidence type="ECO:0000256" key="10">
    <source>
        <dbReference type="ARBA" id="ARBA00023125"/>
    </source>
</evidence>
<dbReference type="GO" id="GO:0005516">
    <property type="term" value="F:calmodulin binding"/>
    <property type="evidence" value="ECO:0007669"/>
    <property type="project" value="UniProtKB-KW"/>
</dbReference>
<dbReference type="Gene3D" id="2.60.40.10">
    <property type="entry name" value="Immunoglobulins"/>
    <property type="match status" value="1"/>
</dbReference>
<name>A0A1U7ZM72_NELNU</name>
<dbReference type="CDD" id="cd00102">
    <property type="entry name" value="IPT"/>
    <property type="match status" value="1"/>
</dbReference>
<reference evidence="16" key="1">
    <citation type="submission" date="2025-08" db="UniProtKB">
        <authorList>
            <consortium name="RefSeq"/>
        </authorList>
    </citation>
    <scope>IDENTIFICATION</scope>
</reference>
<keyword evidence="3" id="KW-0597">Phosphoprotein</keyword>
<dbReference type="RefSeq" id="XP_010249049.1">
    <property type="nucleotide sequence ID" value="XM_010250747.2"/>
</dbReference>
<dbReference type="Gene3D" id="1.20.5.190">
    <property type="match status" value="1"/>
</dbReference>
<dbReference type="GO" id="GO:0009409">
    <property type="term" value="P:response to cold"/>
    <property type="evidence" value="ECO:0007669"/>
    <property type="project" value="UniProtKB-ARBA"/>
</dbReference>
<dbReference type="PROSITE" id="PS51437">
    <property type="entry name" value="CG_1"/>
    <property type="match status" value="1"/>
</dbReference>
<evidence type="ECO:0000256" key="13">
    <source>
        <dbReference type="ARBA" id="ARBA00023242"/>
    </source>
</evidence>
<accession>A0A1U7ZM72</accession>
<keyword evidence="10" id="KW-0238">DNA-binding</keyword>
<dbReference type="OMA" id="CTEDINH"/>
<dbReference type="FunFam" id="1.20.5.190:FF:000003">
    <property type="entry name" value="Calmodulin-binding transcription activator 2"/>
    <property type="match status" value="1"/>
</dbReference>
<evidence type="ECO:0000313" key="15">
    <source>
        <dbReference type="Proteomes" id="UP000189703"/>
    </source>
</evidence>
<dbReference type="STRING" id="4432.A0A1U7ZM72"/>
<keyword evidence="15" id="KW-1185">Reference proteome</keyword>
<dbReference type="Gene3D" id="1.25.40.20">
    <property type="entry name" value="Ankyrin repeat-containing domain"/>
    <property type="match status" value="1"/>
</dbReference>
<evidence type="ECO:0000256" key="8">
    <source>
        <dbReference type="ARBA" id="ARBA00023043"/>
    </source>
</evidence>
<dbReference type="PROSITE" id="PS50096">
    <property type="entry name" value="IQ"/>
    <property type="match status" value="3"/>
</dbReference>
<dbReference type="GeneID" id="104591751"/>
<gene>
    <name evidence="16" type="primary">LOC104591751</name>
</gene>
<evidence type="ECO:0000256" key="14">
    <source>
        <dbReference type="SAM" id="MobiDB-lite"/>
    </source>
</evidence>
<keyword evidence="4" id="KW-0677">Repeat</keyword>
<dbReference type="InterPro" id="IPR002909">
    <property type="entry name" value="IPT_dom"/>
</dbReference>
<dbReference type="eggNOG" id="KOG0520">
    <property type="taxonomic scope" value="Eukaryota"/>
</dbReference>
<dbReference type="InterPro" id="IPR000048">
    <property type="entry name" value="IQ_motif_EF-hand-BS"/>
</dbReference>
<feature type="region of interest" description="Disordered" evidence="14">
    <location>
        <begin position="149"/>
        <end position="191"/>
    </location>
</feature>
<dbReference type="InterPro" id="IPR027417">
    <property type="entry name" value="P-loop_NTPase"/>
</dbReference>
<dbReference type="SUPFAM" id="SSF48403">
    <property type="entry name" value="Ankyrin repeat"/>
    <property type="match status" value="1"/>
</dbReference>
<keyword evidence="13" id="KW-0539">Nucleus</keyword>
<dbReference type="GO" id="GO:0003690">
    <property type="term" value="F:double-stranded DNA binding"/>
    <property type="evidence" value="ECO:0000318"/>
    <property type="project" value="GO_Central"/>
</dbReference>
<dbReference type="GO" id="GO:0006357">
    <property type="term" value="P:regulation of transcription by RNA polymerase II"/>
    <property type="evidence" value="ECO:0000318"/>
    <property type="project" value="GO_Central"/>
</dbReference>
<comment type="similarity">
    <text evidence="2">Belongs to the CAMTA family.</text>
</comment>
<dbReference type="InterPro" id="IPR014756">
    <property type="entry name" value="Ig_E-set"/>
</dbReference>
<proteinExistence type="inferred from homology"/>
<keyword evidence="5" id="KW-0106">Calcium</keyword>
<organism evidence="15 16">
    <name type="scientific">Nelumbo nucifera</name>
    <name type="common">Sacred lotus</name>
    <dbReference type="NCBI Taxonomy" id="4432"/>
    <lineage>
        <taxon>Eukaryota</taxon>
        <taxon>Viridiplantae</taxon>
        <taxon>Streptophyta</taxon>
        <taxon>Embryophyta</taxon>
        <taxon>Tracheophyta</taxon>
        <taxon>Spermatophyta</taxon>
        <taxon>Magnoliopsida</taxon>
        <taxon>Proteales</taxon>
        <taxon>Nelumbonaceae</taxon>
        <taxon>Nelumbo</taxon>
    </lineage>
</organism>
<dbReference type="SMART" id="SM00248">
    <property type="entry name" value="ANK"/>
    <property type="match status" value="2"/>
</dbReference>
<comment type="subcellular location">
    <subcellularLocation>
        <location evidence="1">Nucleus</location>
    </subcellularLocation>
</comment>
<feature type="compositionally biased region" description="Polar residues" evidence="14">
    <location>
        <begin position="154"/>
        <end position="178"/>
    </location>
</feature>
<evidence type="ECO:0000256" key="7">
    <source>
        <dbReference type="ARBA" id="ARBA00023015"/>
    </source>
</evidence>
<evidence type="ECO:0000256" key="6">
    <source>
        <dbReference type="ARBA" id="ARBA00022860"/>
    </source>
</evidence>
<evidence type="ECO:0000313" key="16">
    <source>
        <dbReference type="RefSeq" id="XP_010249049.1"/>
    </source>
</evidence>
<evidence type="ECO:0000256" key="5">
    <source>
        <dbReference type="ARBA" id="ARBA00022837"/>
    </source>
</evidence>
<protein>
    <submittedName>
        <fullName evidence="16">Calmodulin-binding transcription activator 4-like isoform X1</fullName>
    </submittedName>
</protein>
<dbReference type="InterPro" id="IPR036770">
    <property type="entry name" value="Ankyrin_rpt-contain_sf"/>
</dbReference>
<dbReference type="SUPFAM" id="SSF81296">
    <property type="entry name" value="E set domains"/>
    <property type="match status" value="1"/>
</dbReference>
<keyword evidence="11" id="KW-0010">Activator</keyword>
<dbReference type="FunFam" id="2.60.40.10:FF:000314">
    <property type="entry name" value="Calmodulin-binding transcription activator 2"/>
    <property type="match status" value="1"/>
</dbReference>
<dbReference type="Pfam" id="PF00612">
    <property type="entry name" value="IQ"/>
    <property type="match status" value="2"/>
</dbReference>
<dbReference type="Pfam" id="PF01833">
    <property type="entry name" value="TIG"/>
    <property type="match status" value="1"/>
</dbReference>
<dbReference type="GO" id="GO:0003712">
    <property type="term" value="F:transcription coregulator activity"/>
    <property type="evidence" value="ECO:0000318"/>
    <property type="project" value="GO_Central"/>
</dbReference>
<dbReference type="AlphaFoldDB" id="A0A1U7ZM72"/>
<evidence type="ECO:0000256" key="11">
    <source>
        <dbReference type="ARBA" id="ARBA00023159"/>
    </source>
</evidence>
<dbReference type="SUPFAM" id="SSF52540">
    <property type="entry name" value="P-loop containing nucleoside triphosphate hydrolases"/>
    <property type="match status" value="1"/>
</dbReference>
<dbReference type="Pfam" id="PF12796">
    <property type="entry name" value="Ank_2"/>
    <property type="match status" value="1"/>
</dbReference>
<evidence type="ECO:0000256" key="1">
    <source>
        <dbReference type="ARBA" id="ARBA00004123"/>
    </source>
</evidence>
<dbReference type="PANTHER" id="PTHR23335:SF1">
    <property type="entry name" value="CALMODULIN-BINDING TRANSCRIPTION ACTIVATOR, ISOFORM F"/>
    <property type="match status" value="1"/>
</dbReference>
<evidence type="ECO:0000256" key="12">
    <source>
        <dbReference type="ARBA" id="ARBA00023163"/>
    </source>
</evidence>
<evidence type="ECO:0000256" key="9">
    <source>
        <dbReference type="ARBA" id="ARBA00023054"/>
    </source>
</evidence>
<dbReference type="PROSITE" id="PS50088">
    <property type="entry name" value="ANK_REPEAT"/>
    <property type="match status" value="1"/>
</dbReference>
<keyword evidence="6" id="KW-0112">Calmodulin-binding</keyword>
<dbReference type="SMART" id="SM01076">
    <property type="entry name" value="CG-1"/>
    <property type="match status" value="1"/>
</dbReference>
<dbReference type="FunCoup" id="A0A1U7ZM72">
    <property type="interactions" value="1870"/>
</dbReference>
<keyword evidence="8" id="KW-0040">ANK repeat</keyword>
<dbReference type="KEGG" id="nnu:104591751"/>
<dbReference type="GO" id="GO:0005634">
    <property type="term" value="C:nucleus"/>
    <property type="evidence" value="ECO:0000318"/>
    <property type="project" value="GO_Central"/>
</dbReference>
<keyword evidence="9" id="KW-0175">Coiled coil</keyword>
<dbReference type="OrthoDB" id="407555at2759"/>
<dbReference type="PANTHER" id="PTHR23335">
    <property type="entry name" value="CALMODULIN-BINDING TRANSCRIPTION ACTIVATOR CAMTA"/>
    <property type="match status" value="1"/>
</dbReference>
<evidence type="ECO:0000256" key="2">
    <source>
        <dbReference type="ARBA" id="ARBA00008267"/>
    </source>
</evidence>
<dbReference type="PROSITE" id="PS50297">
    <property type="entry name" value="ANK_REP_REGION"/>
    <property type="match status" value="1"/>
</dbReference>
<dbReference type="SMART" id="SM00015">
    <property type="entry name" value="IQ"/>
    <property type="match status" value="3"/>
</dbReference>
<dbReference type="Proteomes" id="UP000189703">
    <property type="component" value="Unplaced"/>
</dbReference>
<keyword evidence="12" id="KW-0804">Transcription</keyword>
<sequence>MQSGYDIHELFQEAKNRWLKPAEVLFILQNHESQKLTEEPLQRPPGGSLFLFNKRVLRFFRRDGHIWRKKKDGRTVGEAHERLKVGNVEALNCYYAHGEQNPSFQRRSYWMLDPAYEHIVLVHYREVSEGRRYNAGSISNLSPGFSSTPGPSFYTAQNPSSSSGTNELNEPYHTSFSPGSVEVSSESVKRKNGLDQLEGMDEVGKFNSLSDSQINQALRRIEEQLSLNDDDLAEELSSYYFENEKSKEPVVLEYEKGRLKEDQDVILLHASEYRVHDQHYGGNAGKQDDSTNSQLLKNAGDKKEHLLQPSVPECAVERIESPSWKDMLTVIDQEKVFDKSNGNEKPLSSGSGKVSSNLVEHQEDWPSQWLEPGGYNGEYGSYKTNEDMQISAARQFLLSSDSFLESPTLTSLLQEVEKSKFSAFSSGISIFEANTYNKMWFDQESPLGIPLGADSSNLIIAQKQRFTISEISPEWGYANENTKVIITGSFLCDPSECAWACMFGDTEVPVEMIQEGVLRCQAPSHIPGKVSVCITSGNKESCSEIKEFEYRMKLMRCEHCKLPHAGVNESTEELLLLVRFAQMLLCVSSTQKEDSIESEADQFSKLIVDEDPWGHIIDALLVGSETASSIMYSLLQELLKDKLQWWLLSRCHKEGDTPGCHLSKKEQGIIHMVAGLGFEWALNPILDSGIGIDFRDVNGWTALHWAARFGREKMVAALLAAGASAGAVTDPTSKDPIGRNPASIAAASGHKGLAGYLSEKALTSHLSSLTLEESELSKGSAVVEAERTVESISRESFGAIDDQLSLKDSLAAVRNAAQAAARIQSAFREHSFRRRQQRDACAGANVDEYGFAPDDINGLSAASKLAFRSFRDHRLDKAALSIQKKYRGWKGRKDFLSLRQKVVKIQAHVRGHQVRKKYKLIVWAVGVLDKVVLRWCRRGVGLRGFRPELESTDESEDEDILKVFRKQKVDAAIEEALSTVLSMVESPDARQQYHRMLECYHQAKAEFSDAMSDTASALQGNDEYMENDMFQFPYEQL</sequence>
<evidence type="ECO:0000256" key="3">
    <source>
        <dbReference type="ARBA" id="ARBA00022553"/>
    </source>
</evidence>